<organism evidence="1 2">
    <name type="scientific">Persea americana</name>
    <name type="common">Avocado</name>
    <dbReference type="NCBI Taxonomy" id="3435"/>
    <lineage>
        <taxon>Eukaryota</taxon>
        <taxon>Viridiplantae</taxon>
        <taxon>Streptophyta</taxon>
        <taxon>Embryophyta</taxon>
        <taxon>Tracheophyta</taxon>
        <taxon>Spermatophyta</taxon>
        <taxon>Magnoliopsida</taxon>
        <taxon>Magnoliidae</taxon>
        <taxon>Laurales</taxon>
        <taxon>Lauraceae</taxon>
        <taxon>Persea</taxon>
    </lineage>
</organism>
<keyword evidence="2" id="KW-1185">Reference proteome</keyword>
<evidence type="ECO:0000313" key="1">
    <source>
        <dbReference type="EMBL" id="KAJ8616983.1"/>
    </source>
</evidence>
<evidence type="ECO:0000313" key="2">
    <source>
        <dbReference type="Proteomes" id="UP001234297"/>
    </source>
</evidence>
<sequence>MPDLPSIDKQGGEGVDRPLAAPPVAGTSPGRPVAGAQPGVAPMRQAPPGGRNCLWGRAPWAFLNTCDHNCPWTCGLWSFLLVFLLLGFVYLLIGHKFR</sequence>
<gene>
    <name evidence="1" type="ORF">MRB53_013169</name>
</gene>
<protein>
    <submittedName>
        <fullName evidence="1">Uncharacterized protein</fullName>
    </submittedName>
</protein>
<name>A0ACC2K7I7_PERAE</name>
<reference evidence="1 2" key="1">
    <citation type="journal article" date="2022" name="Hortic Res">
        <title>A haplotype resolved chromosomal level avocado genome allows analysis of novel avocado genes.</title>
        <authorList>
            <person name="Nath O."/>
            <person name="Fletcher S.J."/>
            <person name="Hayward A."/>
            <person name="Shaw L.M."/>
            <person name="Masouleh A.K."/>
            <person name="Furtado A."/>
            <person name="Henry R.J."/>
            <person name="Mitter N."/>
        </authorList>
    </citation>
    <scope>NUCLEOTIDE SEQUENCE [LARGE SCALE GENOMIC DNA]</scope>
    <source>
        <strain evidence="2">cv. Hass</strain>
    </source>
</reference>
<proteinExistence type="predicted"/>
<comment type="caution">
    <text evidence="1">The sequence shown here is derived from an EMBL/GenBank/DDBJ whole genome shotgun (WGS) entry which is preliminary data.</text>
</comment>
<dbReference type="EMBL" id="CM056812">
    <property type="protein sequence ID" value="KAJ8616983.1"/>
    <property type="molecule type" value="Genomic_DNA"/>
</dbReference>
<dbReference type="Proteomes" id="UP001234297">
    <property type="component" value="Chromosome 4"/>
</dbReference>
<accession>A0ACC2K7I7</accession>